<evidence type="ECO:0000256" key="1">
    <source>
        <dbReference type="ARBA" id="ARBA00024204"/>
    </source>
</evidence>
<protein>
    <recommendedName>
        <fullName evidence="5">Caffeine-induced death protein 2</fullName>
    </recommendedName>
</protein>
<dbReference type="InterPro" id="IPR019171">
    <property type="entry name" value="MIX23"/>
</dbReference>
<dbReference type="PIRSF" id="PIRSF022603">
    <property type="entry name" value="UCP022603"/>
    <property type="match status" value="1"/>
</dbReference>
<dbReference type="OrthoDB" id="5593818at2759"/>
<dbReference type="AlphaFoldDB" id="A0A8K0PBB3"/>
<feature type="compositionally biased region" description="Basic and acidic residues" evidence="2">
    <location>
        <begin position="49"/>
        <end position="61"/>
    </location>
</feature>
<proteinExistence type="inferred from homology"/>
<feature type="region of interest" description="Disordered" evidence="2">
    <location>
        <begin position="44"/>
        <end position="67"/>
    </location>
</feature>
<dbReference type="GO" id="GO:0005758">
    <property type="term" value="C:mitochondrial intermembrane space"/>
    <property type="evidence" value="ECO:0007669"/>
    <property type="project" value="InterPro"/>
</dbReference>
<comment type="similarity">
    <text evidence="1">Belongs to the MIX23 family.</text>
</comment>
<dbReference type="EMBL" id="JAESVG020000007">
    <property type="protein sequence ID" value="KAG8625575.1"/>
    <property type="molecule type" value="Genomic_DNA"/>
</dbReference>
<evidence type="ECO:0000256" key="2">
    <source>
        <dbReference type="SAM" id="MobiDB-lite"/>
    </source>
</evidence>
<dbReference type="Pfam" id="PF09774">
    <property type="entry name" value="MIX23"/>
    <property type="match status" value="1"/>
</dbReference>
<accession>A0A8K0PBB3</accession>
<organism evidence="3 4">
    <name type="scientific">Elsinoe batatas</name>
    <dbReference type="NCBI Taxonomy" id="2601811"/>
    <lineage>
        <taxon>Eukaryota</taxon>
        <taxon>Fungi</taxon>
        <taxon>Dikarya</taxon>
        <taxon>Ascomycota</taxon>
        <taxon>Pezizomycotina</taxon>
        <taxon>Dothideomycetes</taxon>
        <taxon>Dothideomycetidae</taxon>
        <taxon>Myriangiales</taxon>
        <taxon>Elsinoaceae</taxon>
        <taxon>Elsinoe</taxon>
    </lineage>
</organism>
<evidence type="ECO:0000313" key="3">
    <source>
        <dbReference type="EMBL" id="KAG8625575.1"/>
    </source>
</evidence>
<dbReference type="Proteomes" id="UP000809789">
    <property type="component" value="Unassembled WGS sequence"/>
</dbReference>
<evidence type="ECO:0000313" key="4">
    <source>
        <dbReference type="Proteomes" id="UP000809789"/>
    </source>
</evidence>
<dbReference type="InterPro" id="IPR016805">
    <property type="entry name" value="MIX23_fungal"/>
</dbReference>
<evidence type="ECO:0008006" key="5">
    <source>
        <dbReference type="Google" id="ProtNLM"/>
    </source>
</evidence>
<comment type="caution">
    <text evidence="3">The sequence shown here is derived from an EMBL/GenBank/DDBJ whole genome shotgun (WGS) entry which is preliminary data.</text>
</comment>
<reference evidence="3" key="1">
    <citation type="submission" date="2021-07" db="EMBL/GenBank/DDBJ databases">
        <title>Elsinoe batatas strain:CRI-CJ2 Genome sequencing and assembly.</title>
        <authorList>
            <person name="Huang L."/>
        </authorList>
    </citation>
    <scope>NUCLEOTIDE SEQUENCE</scope>
    <source>
        <strain evidence="3">CRI-CJ2</strain>
    </source>
</reference>
<dbReference type="PANTHER" id="PTHR31905">
    <property type="entry name" value="COILED-COIL DOMAIN-CONTAINING PROTEIN 58"/>
    <property type="match status" value="1"/>
</dbReference>
<gene>
    <name evidence="3" type="ORF">KVT40_005976</name>
</gene>
<keyword evidence="4" id="KW-1185">Reference proteome</keyword>
<sequence>MAPASSRPSLSPSLCFNETALREFLRVSRSAIDDTISQNLNSLLAPSTDKFDPTSTAERHLAPRSRRQIPSESCQAFKDKVLFPSWQARSDVMNYCAGVATSPDPNDPEHVLREVEDAKARERVVDERLDPYSARYFPREARTERLAGLMRSERMVEEIVRARTWQIVNERCESVGGAGGSTWLEALDRWRKQEGR</sequence>
<dbReference type="PANTHER" id="PTHR31905:SF2">
    <property type="entry name" value="PROTEIN MIX23"/>
    <property type="match status" value="1"/>
</dbReference>
<name>A0A8K0PBB3_9PEZI</name>